<dbReference type="InterPro" id="IPR036390">
    <property type="entry name" value="WH_DNA-bd_sf"/>
</dbReference>
<dbReference type="Gene3D" id="1.10.10.10">
    <property type="entry name" value="Winged helix-like DNA-binding domain superfamily/Winged helix DNA-binding domain"/>
    <property type="match status" value="1"/>
</dbReference>
<dbReference type="Proteomes" id="UP000620327">
    <property type="component" value="Unassembled WGS sequence"/>
</dbReference>
<dbReference type="AlphaFoldDB" id="A0A923MKI6"/>
<reference evidence="1" key="1">
    <citation type="submission" date="2020-08" db="EMBL/GenBank/DDBJ databases">
        <title>Genome public.</title>
        <authorList>
            <person name="Liu C."/>
            <person name="Sun Q."/>
        </authorList>
    </citation>
    <scope>NUCLEOTIDE SEQUENCE</scope>
    <source>
        <strain evidence="1">BX15</strain>
    </source>
</reference>
<accession>A0A923MKI6</accession>
<proteinExistence type="predicted"/>
<dbReference type="EMBL" id="JACOQI010000016">
    <property type="protein sequence ID" value="MBC5771388.1"/>
    <property type="molecule type" value="Genomic_DNA"/>
</dbReference>
<evidence type="ECO:0000313" key="2">
    <source>
        <dbReference type="Proteomes" id="UP000620327"/>
    </source>
</evidence>
<dbReference type="InterPro" id="IPR036388">
    <property type="entry name" value="WH-like_DNA-bd_sf"/>
</dbReference>
<sequence>MSYNKWPKRSAEKNYFMVPNEIFSIGLDYREISLYIYLLRCENRKTYQCYPSYKTIGHAIGMSENTVAKYVRQLEEKGLIYTEPTIMQSKDGKPLNGNLLYTIRPIPGVLEAFYERQFRQAEEAAARYRAAQLLEKFNAQSRQNALCVPSQEEASPSPCQRIEPGCEPFSADFCRTKEKAG</sequence>
<comment type="caution">
    <text evidence="1">The sequence shown here is derived from an EMBL/GenBank/DDBJ whole genome shotgun (WGS) entry which is preliminary data.</text>
</comment>
<dbReference type="RefSeq" id="WP_187015583.1">
    <property type="nucleotide sequence ID" value="NZ_JACOQI010000016.1"/>
</dbReference>
<keyword evidence="2" id="KW-1185">Reference proteome</keyword>
<dbReference type="Pfam" id="PF13730">
    <property type="entry name" value="HTH_36"/>
    <property type="match status" value="1"/>
</dbReference>
<dbReference type="SUPFAM" id="SSF46785">
    <property type="entry name" value="Winged helix' DNA-binding domain"/>
    <property type="match status" value="1"/>
</dbReference>
<protein>
    <submittedName>
        <fullName evidence="1">Helix-turn-helix domain-containing protein</fullName>
    </submittedName>
</protein>
<gene>
    <name evidence="1" type="ORF">H8Z83_13885</name>
</gene>
<evidence type="ECO:0000313" key="1">
    <source>
        <dbReference type="EMBL" id="MBC5771388.1"/>
    </source>
</evidence>
<organism evidence="1 2">
    <name type="scientific">Dysosmobacter segnis</name>
    <dbReference type="NCBI Taxonomy" id="2763042"/>
    <lineage>
        <taxon>Bacteria</taxon>
        <taxon>Bacillati</taxon>
        <taxon>Bacillota</taxon>
        <taxon>Clostridia</taxon>
        <taxon>Eubacteriales</taxon>
        <taxon>Oscillospiraceae</taxon>
        <taxon>Dysosmobacter</taxon>
    </lineage>
</organism>
<name>A0A923MKI6_9FIRM</name>